<dbReference type="FunFam" id="2.40.30.20:FF:000003">
    <property type="entry name" value="Riboflavin synthase, alpha subunit"/>
    <property type="match status" value="1"/>
</dbReference>
<evidence type="ECO:0000256" key="4">
    <source>
        <dbReference type="ARBA" id="ARBA00011233"/>
    </source>
</evidence>
<evidence type="ECO:0000256" key="6">
    <source>
        <dbReference type="ARBA" id="ARBA00013950"/>
    </source>
</evidence>
<dbReference type="EC" id="2.5.1.9" evidence="5 10"/>
<dbReference type="NCBIfam" id="NF009566">
    <property type="entry name" value="PRK13020.1"/>
    <property type="match status" value="1"/>
</dbReference>
<dbReference type="Pfam" id="PF00677">
    <property type="entry name" value="Lum_binding"/>
    <property type="match status" value="2"/>
</dbReference>
<feature type="repeat" description="Lumazine-binding" evidence="11">
    <location>
        <begin position="27"/>
        <end position="122"/>
    </location>
</feature>
<comment type="subunit">
    <text evidence="4">Homotrimer.</text>
</comment>
<evidence type="ECO:0000256" key="11">
    <source>
        <dbReference type="PROSITE-ProRule" id="PRU00524"/>
    </source>
</evidence>
<dbReference type="GO" id="GO:0009231">
    <property type="term" value="P:riboflavin biosynthetic process"/>
    <property type="evidence" value="ECO:0007669"/>
    <property type="project" value="UniProtKB-KW"/>
</dbReference>
<feature type="domain" description="Lumazine-binding" evidence="12">
    <location>
        <begin position="27"/>
        <end position="122"/>
    </location>
</feature>
<dbReference type="NCBIfam" id="NF006767">
    <property type="entry name" value="PRK09289.1"/>
    <property type="match status" value="1"/>
</dbReference>
<dbReference type="Proteomes" id="UP000076023">
    <property type="component" value="Unassembled WGS sequence"/>
</dbReference>
<evidence type="ECO:0000256" key="5">
    <source>
        <dbReference type="ARBA" id="ARBA00012827"/>
    </source>
</evidence>
<gene>
    <name evidence="13" type="ORF">TSACC_22090</name>
</gene>
<comment type="caution">
    <text evidence="13">The sequence shown here is derived from an EMBL/GenBank/DDBJ whole genome shotgun (WGS) entry which is preliminary data.</text>
</comment>
<evidence type="ECO:0000259" key="12">
    <source>
        <dbReference type="PROSITE" id="PS51177"/>
    </source>
</evidence>
<dbReference type="NCBIfam" id="TIGR00187">
    <property type="entry name" value="ribE"/>
    <property type="match status" value="1"/>
</dbReference>
<dbReference type="Gene3D" id="2.40.30.20">
    <property type="match status" value="2"/>
</dbReference>
<dbReference type="PROSITE" id="PS51177">
    <property type="entry name" value="LUMAZINE_BIND"/>
    <property type="match status" value="2"/>
</dbReference>
<name>A0A146G8R4_TERSA</name>
<evidence type="ECO:0000256" key="3">
    <source>
        <dbReference type="ARBA" id="ARBA00004887"/>
    </source>
</evidence>
<evidence type="ECO:0000256" key="10">
    <source>
        <dbReference type="NCBIfam" id="TIGR00187"/>
    </source>
</evidence>
<dbReference type="PANTHER" id="PTHR21098:SF0">
    <property type="entry name" value="RIBOFLAVIN SYNTHASE"/>
    <property type="match status" value="1"/>
</dbReference>
<feature type="repeat" description="Lumazine-binding" evidence="11">
    <location>
        <begin position="123"/>
        <end position="219"/>
    </location>
</feature>
<proteinExistence type="predicted"/>
<keyword evidence="7" id="KW-0686">Riboflavin biosynthesis</keyword>
<dbReference type="FunFam" id="2.40.30.20:FF:000004">
    <property type="entry name" value="Riboflavin synthase, alpha subunit"/>
    <property type="match status" value="1"/>
</dbReference>
<dbReference type="SUPFAM" id="SSF63380">
    <property type="entry name" value="Riboflavin synthase domain-like"/>
    <property type="match status" value="2"/>
</dbReference>
<dbReference type="AlphaFoldDB" id="A0A146G8R4"/>
<keyword evidence="8" id="KW-0808">Transferase</keyword>
<organism evidence="13 14">
    <name type="scientific">Terrimicrobium sacchariphilum</name>
    <dbReference type="NCBI Taxonomy" id="690879"/>
    <lineage>
        <taxon>Bacteria</taxon>
        <taxon>Pseudomonadati</taxon>
        <taxon>Verrucomicrobiota</taxon>
        <taxon>Terrimicrobiia</taxon>
        <taxon>Terrimicrobiales</taxon>
        <taxon>Terrimicrobiaceae</taxon>
        <taxon>Terrimicrobium</taxon>
    </lineage>
</organism>
<feature type="domain" description="Lumazine-binding" evidence="12">
    <location>
        <begin position="123"/>
        <end position="219"/>
    </location>
</feature>
<dbReference type="PIRSF" id="PIRSF000498">
    <property type="entry name" value="Riboflavin_syn_A"/>
    <property type="match status" value="1"/>
</dbReference>
<dbReference type="GO" id="GO:0004746">
    <property type="term" value="F:riboflavin synthase activity"/>
    <property type="evidence" value="ECO:0007669"/>
    <property type="project" value="UniProtKB-UniRule"/>
</dbReference>
<evidence type="ECO:0000256" key="8">
    <source>
        <dbReference type="ARBA" id="ARBA00022679"/>
    </source>
</evidence>
<evidence type="ECO:0000313" key="14">
    <source>
        <dbReference type="Proteomes" id="UP000076023"/>
    </source>
</evidence>
<evidence type="ECO:0000256" key="9">
    <source>
        <dbReference type="ARBA" id="ARBA00022737"/>
    </source>
</evidence>
<accession>A0A146G8R4</accession>
<dbReference type="InterPro" id="IPR026017">
    <property type="entry name" value="Lumazine-bd_dom"/>
</dbReference>
<dbReference type="InterPro" id="IPR017938">
    <property type="entry name" value="Riboflavin_synthase-like_b-brl"/>
</dbReference>
<protein>
    <recommendedName>
        <fullName evidence="6 10">Riboflavin synthase</fullName>
        <ecNumber evidence="5 10">2.5.1.9</ecNumber>
    </recommendedName>
</protein>
<comment type="pathway">
    <text evidence="3">Cofactor biosynthesis; riboflavin biosynthesis; riboflavin from 2-hydroxy-3-oxobutyl phosphate and 5-amino-6-(D-ribitylamino)uracil: step 2/2.</text>
</comment>
<reference evidence="14" key="1">
    <citation type="journal article" date="2017" name="Genome Announc.">
        <title>Draft Genome Sequence of Terrimicrobium sacchariphilum NM-5T, a Facultative Anaerobic Soil Bacterium of the Class Spartobacteria.</title>
        <authorList>
            <person name="Qiu Y.L."/>
            <person name="Tourlousse D.M."/>
            <person name="Matsuura N."/>
            <person name="Ohashi A."/>
            <person name="Sekiguchi Y."/>
        </authorList>
    </citation>
    <scope>NUCLEOTIDE SEQUENCE [LARGE SCALE GENOMIC DNA]</scope>
    <source>
        <strain evidence="14">NM-5</strain>
    </source>
</reference>
<dbReference type="FunCoup" id="A0A146G8R4">
    <property type="interactions" value="529"/>
</dbReference>
<dbReference type="CDD" id="cd00402">
    <property type="entry name" value="Riboflavin_synthase_like"/>
    <property type="match status" value="1"/>
</dbReference>
<keyword evidence="14" id="KW-1185">Reference proteome</keyword>
<comment type="function">
    <text evidence="2">Catalyzes the dismutation of two molecules of 6,7-dimethyl-8-ribityllumazine, resulting in the formation of riboflavin and 5-amino-6-(D-ribitylamino)uracil.</text>
</comment>
<comment type="catalytic activity">
    <reaction evidence="1">
        <text>2 6,7-dimethyl-8-(1-D-ribityl)lumazine + H(+) = 5-amino-6-(D-ribitylamino)uracil + riboflavin</text>
        <dbReference type="Rhea" id="RHEA:20772"/>
        <dbReference type="ChEBI" id="CHEBI:15378"/>
        <dbReference type="ChEBI" id="CHEBI:15934"/>
        <dbReference type="ChEBI" id="CHEBI:57986"/>
        <dbReference type="ChEBI" id="CHEBI:58201"/>
        <dbReference type="EC" id="2.5.1.9"/>
    </reaction>
</comment>
<dbReference type="InParanoid" id="A0A146G8R4"/>
<evidence type="ECO:0000313" key="13">
    <source>
        <dbReference type="EMBL" id="GAT33673.1"/>
    </source>
</evidence>
<dbReference type="InterPro" id="IPR001783">
    <property type="entry name" value="Lumazine-bd"/>
</dbReference>
<dbReference type="EMBL" id="BDCO01000002">
    <property type="protein sequence ID" value="GAT33673.1"/>
    <property type="molecule type" value="Genomic_DNA"/>
</dbReference>
<evidence type="ECO:0000256" key="7">
    <source>
        <dbReference type="ARBA" id="ARBA00022619"/>
    </source>
</evidence>
<dbReference type="STRING" id="690879.TSACC_22090"/>
<sequence>MNTKSMKLRSDFAFTEAQTLRFSPAAMFTGLVEEVGECQWLRRTTDAVQLTIAANMIPKAVRTGDSVAVNGCCLTVTAHRKDQLSFDLLEETLHRTNLGKLRPESPVNLERAMAADGRLGGHFVQGHVDGIGEVKDLLERRGDLRIEVTIPEGFSQYIAYKGSIGVNGVSLTVAEVNDTTFAVWIIPHTRSHTNLSDLQVGDAVNLEFDILAKYAERILNGRRE</sequence>
<evidence type="ECO:0000256" key="2">
    <source>
        <dbReference type="ARBA" id="ARBA00002803"/>
    </source>
</evidence>
<dbReference type="PANTHER" id="PTHR21098">
    <property type="entry name" value="RIBOFLAVIN SYNTHASE ALPHA CHAIN"/>
    <property type="match status" value="1"/>
</dbReference>
<dbReference type="InterPro" id="IPR023366">
    <property type="entry name" value="ATP_synth_asu-like_sf"/>
</dbReference>
<evidence type="ECO:0000256" key="1">
    <source>
        <dbReference type="ARBA" id="ARBA00000968"/>
    </source>
</evidence>
<keyword evidence="9" id="KW-0677">Repeat</keyword>